<dbReference type="PROSITE" id="PS00072">
    <property type="entry name" value="ACYL_COA_DH_1"/>
    <property type="match status" value="1"/>
</dbReference>
<evidence type="ECO:0000313" key="10">
    <source>
        <dbReference type="EMBL" id="ROO84865.1"/>
    </source>
</evidence>
<dbReference type="Proteomes" id="UP000272400">
    <property type="component" value="Unassembled WGS sequence"/>
</dbReference>
<dbReference type="InterPro" id="IPR013786">
    <property type="entry name" value="AcylCoA_DH/ox_N"/>
</dbReference>
<organism evidence="10 11">
    <name type="scientific">Actinocorallia herbida</name>
    <dbReference type="NCBI Taxonomy" id="58109"/>
    <lineage>
        <taxon>Bacteria</taxon>
        <taxon>Bacillati</taxon>
        <taxon>Actinomycetota</taxon>
        <taxon>Actinomycetes</taxon>
        <taxon>Streptosporangiales</taxon>
        <taxon>Thermomonosporaceae</taxon>
        <taxon>Actinocorallia</taxon>
    </lineage>
</organism>
<evidence type="ECO:0000256" key="3">
    <source>
        <dbReference type="ARBA" id="ARBA00022630"/>
    </source>
</evidence>
<dbReference type="PANTHER" id="PTHR43292">
    <property type="entry name" value="ACYL-COA DEHYDROGENASE"/>
    <property type="match status" value="1"/>
</dbReference>
<feature type="region of interest" description="Disordered" evidence="6">
    <location>
        <begin position="96"/>
        <end position="135"/>
    </location>
</feature>
<evidence type="ECO:0000259" key="8">
    <source>
        <dbReference type="Pfam" id="PF02770"/>
    </source>
</evidence>
<evidence type="ECO:0000256" key="2">
    <source>
        <dbReference type="ARBA" id="ARBA00009347"/>
    </source>
</evidence>
<dbReference type="InterPro" id="IPR052161">
    <property type="entry name" value="Mycobact_Acyl-CoA_DH"/>
</dbReference>
<protein>
    <submittedName>
        <fullName evidence="10">Alkylation response protein AidB-like acyl-CoA dehydrogenase</fullName>
    </submittedName>
</protein>
<dbReference type="GO" id="GO:0005886">
    <property type="term" value="C:plasma membrane"/>
    <property type="evidence" value="ECO:0007669"/>
    <property type="project" value="TreeGrafter"/>
</dbReference>
<dbReference type="FunFam" id="2.40.110.10:FF:000011">
    <property type="entry name" value="Acyl-CoA dehydrogenase FadE34"/>
    <property type="match status" value="1"/>
</dbReference>
<evidence type="ECO:0000259" key="9">
    <source>
        <dbReference type="Pfam" id="PF02771"/>
    </source>
</evidence>
<dbReference type="InterPro" id="IPR009075">
    <property type="entry name" value="AcylCo_DH/oxidase_C"/>
</dbReference>
<evidence type="ECO:0000259" key="7">
    <source>
        <dbReference type="Pfam" id="PF00441"/>
    </source>
</evidence>
<keyword evidence="3" id="KW-0285">Flavoprotein</keyword>
<dbReference type="Gene3D" id="1.10.540.10">
    <property type="entry name" value="Acyl-CoA dehydrogenase/oxidase, N-terminal domain"/>
    <property type="match status" value="2"/>
</dbReference>
<dbReference type="InterPro" id="IPR036250">
    <property type="entry name" value="AcylCo_DH-like_C"/>
</dbReference>
<reference evidence="10 11" key="1">
    <citation type="submission" date="2018-11" db="EMBL/GenBank/DDBJ databases">
        <title>Sequencing the genomes of 1000 actinobacteria strains.</title>
        <authorList>
            <person name="Klenk H.-P."/>
        </authorList>
    </citation>
    <scope>NUCLEOTIDE SEQUENCE [LARGE SCALE GENOMIC DNA]</scope>
    <source>
        <strain evidence="10 11">DSM 44254</strain>
    </source>
</reference>
<evidence type="ECO:0000256" key="4">
    <source>
        <dbReference type="ARBA" id="ARBA00022827"/>
    </source>
</evidence>
<feature type="domain" description="Acyl-CoA dehydrogenase/oxidase N-terminal" evidence="9">
    <location>
        <begin position="354"/>
        <end position="468"/>
    </location>
</feature>
<dbReference type="SUPFAM" id="SSF47203">
    <property type="entry name" value="Acyl-CoA dehydrogenase C-terminal domain-like"/>
    <property type="match status" value="2"/>
</dbReference>
<dbReference type="EMBL" id="RJKE01000001">
    <property type="protein sequence ID" value="ROO84865.1"/>
    <property type="molecule type" value="Genomic_DNA"/>
</dbReference>
<comment type="caution">
    <text evidence="10">The sequence shown here is derived from an EMBL/GenBank/DDBJ whole genome shotgun (WGS) entry which is preliminary data.</text>
</comment>
<dbReference type="GO" id="GO:0003995">
    <property type="term" value="F:acyl-CoA dehydrogenase activity"/>
    <property type="evidence" value="ECO:0007669"/>
    <property type="project" value="InterPro"/>
</dbReference>
<dbReference type="AlphaFoldDB" id="A0A3N1CUF7"/>
<dbReference type="RefSeq" id="WP_211359657.1">
    <property type="nucleotide sequence ID" value="NZ_RJKE01000001.1"/>
</dbReference>
<keyword evidence="11" id="KW-1185">Reference proteome</keyword>
<comment type="cofactor">
    <cofactor evidence="1">
        <name>FAD</name>
        <dbReference type="ChEBI" id="CHEBI:57692"/>
    </cofactor>
</comment>
<sequence>MLLEFDADQRLWRDTVRGVVAKECPPALVRAVVDDGADPAPLWRAYAGLGWTELTDRADAVELGIVLEELGAACDPTPYLATMTWFAPLAGGTPEDGAPGTAAFSGVTATRLPAPPDGRNPASPEDGGGWRLDGTARHVLDGDRAGEIAVVTAEGVFVVPASAVEVRPVPVFDPGLHVADLVFEGVRVTEAERRATDPAAALDLARTGLALTVVGACRRVLDLVLAHVRDRHQFGVPIGSFQAVKHKAADMHVAIERARALARFAALTAAAGDPRRPLAAAMAKAAAGECQSLVFRHGVQLFGGMGYTWENDLQFALKRAKAGELLLGGAAAHRALIAETASGAEPMRLSFDADVEEFRAEFAAFLDAHLPSGAEAAQRPTSTANIPEWARPWQRELFDEGWLLPGNPPEFGGRGAGILQQYVHLEELARRRIYHSFNPQGLGIIAASLLSFGTEEQKHRWAVPILRAEITAALGMSEPEAGSDLASLRTRAVLDGGEFVLNGQKVWTSGAHDADVILAFVRTDPDAPKHKGISVLVVPTDTPGVARRPFGSIAGRDDLDFNEVFFENARVPAENLVGPLNDGWRVANGSLGHERTLLWLSFADRLEDLVRDFKPVTALGRDRFATLVMDAHALRLMGSTALAKAARGEQDVAALSVLKVFGSEAVQTASEAALDSAGDAALAHPAWTAPFAPLNLDEFSAGWFERYVRSFSGTIAGGTSEIQRTIIAERVLGLPRA</sequence>
<dbReference type="InterPro" id="IPR046373">
    <property type="entry name" value="Acyl-CoA_Oxase/DH_mid-dom_sf"/>
</dbReference>
<dbReference type="PANTHER" id="PTHR43292:SF3">
    <property type="entry name" value="ACYL-COA DEHYDROGENASE FADE29"/>
    <property type="match status" value="1"/>
</dbReference>
<gene>
    <name evidence="10" type="ORF">EDD29_2394</name>
</gene>
<name>A0A3N1CUF7_9ACTN</name>
<feature type="domain" description="Acyl-CoA dehydrogenase/oxidase C-terminal" evidence="7">
    <location>
        <begin position="201"/>
        <end position="340"/>
    </location>
</feature>
<evidence type="ECO:0000256" key="1">
    <source>
        <dbReference type="ARBA" id="ARBA00001974"/>
    </source>
</evidence>
<evidence type="ECO:0000256" key="6">
    <source>
        <dbReference type="SAM" id="MobiDB-lite"/>
    </source>
</evidence>
<dbReference type="Gene3D" id="2.40.110.10">
    <property type="entry name" value="Butyryl-CoA Dehydrogenase, subunit A, domain 2"/>
    <property type="match status" value="1"/>
</dbReference>
<evidence type="ECO:0000313" key="11">
    <source>
        <dbReference type="Proteomes" id="UP000272400"/>
    </source>
</evidence>
<evidence type="ECO:0000256" key="5">
    <source>
        <dbReference type="ARBA" id="ARBA00023002"/>
    </source>
</evidence>
<dbReference type="InterPro" id="IPR037069">
    <property type="entry name" value="AcylCoA_DH/ox_N_sf"/>
</dbReference>
<comment type="similarity">
    <text evidence="2">Belongs to the acyl-CoA dehydrogenase family.</text>
</comment>
<keyword evidence="4" id="KW-0274">FAD</keyword>
<accession>A0A3N1CUF7</accession>
<dbReference type="Gene3D" id="1.20.140.10">
    <property type="entry name" value="Butyryl-CoA Dehydrogenase, subunit A, domain 3"/>
    <property type="match status" value="2"/>
</dbReference>
<dbReference type="InterPro" id="IPR009100">
    <property type="entry name" value="AcylCoA_DH/oxidase_NM_dom_sf"/>
</dbReference>
<dbReference type="InterPro" id="IPR006089">
    <property type="entry name" value="Acyl-CoA_DH_CS"/>
</dbReference>
<feature type="domain" description="Acyl-CoA oxidase/dehydrogenase middle" evidence="8">
    <location>
        <begin position="473"/>
        <end position="568"/>
    </location>
</feature>
<keyword evidence="5" id="KW-0560">Oxidoreductase</keyword>
<dbReference type="Pfam" id="PF02771">
    <property type="entry name" value="Acyl-CoA_dh_N"/>
    <property type="match status" value="2"/>
</dbReference>
<proteinExistence type="inferred from homology"/>
<dbReference type="GO" id="GO:0050660">
    <property type="term" value="F:flavin adenine dinucleotide binding"/>
    <property type="evidence" value="ECO:0007669"/>
    <property type="project" value="InterPro"/>
</dbReference>
<feature type="domain" description="Acyl-CoA dehydrogenase/oxidase N-terminal" evidence="9">
    <location>
        <begin position="7"/>
        <end position="79"/>
    </location>
</feature>
<dbReference type="InterPro" id="IPR006091">
    <property type="entry name" value="Acyl-CoA_Oxase/DH_mid-dom"/>
</dbReference>
<dbReference type="SUPFAM" id="SSF56645">
    <property type="entry name" value="Acyl-CoA dehydrogenase NM domain-like"/>
    <property type="match status" value="2"/>
</dbReference>
<dbReference type="Pfam" id="PF00441">
    <property type="entry name" value="Acyl-CoA_dh_1"/>
    <property type="match status" value="2"/>
</dbReference>
<dbReference type="Pfam" id="PF02770">
    <property type="entry name" value="Acyl-CoA_dh_M"/>
    <property type="match status" value="1"/>
</dbReference>
<feature type="domain" description="Acyl-CoA dehydrogenase/oxidase C-terminal" evidence="7">
    <location>
        <begin position="581"/>
        <end position="732"/>
    </location>
</feature>